<dbReference type="InterPro" id="IPR036259">
    <property type="entry name" value="MFS_trans_sf"/>
</dbReference>
<feature type="transmembrane region" description="Helical" evidence="6">
    <location>
        <begin position="112"/>
        <end position="132"/>
    </location>
</feature>
<dbReference type="InterPro" id="IPR020846">
    <property type="entry name" value="MFS_dom"/>
</dbReference>
<dbReference type="PROSITE" id="PS50850">
    <property type="entry name" value="MFS"/>
    <property type="match status" value="1"/>
</dbReference>
<evidence type="ECO:0000256" key="1">
    <source>
        <dbReference type="ARBA" id="ARBA00004651"/>
    </source>
</evidence>
<evidence type="ECO:0000256" key="6">
    <source>
        <dbReference type="SAM" id="Phobius"/>
    </source>
</evidence>
<dbReference type="Gene3D" id="1.20.1250.20">
    <property type="entry name" value="MFS general substrate transporter like domains"/>
    <property type="match status" value="2"/>
</dbReference>
<evidence type="ECO:0000256" key="2">
    <source>
        <dbReference type="ARBA" id="ARBA00022475"/>
    </source>
</evidence>
<feature type="transmembrane region" description="Helical" evidence="6">
    <location>
        <begin position="310"/>
        <end position="330"/>
    </location>
</feature>
<name>A0AB38C3B2_9BURK</name>
<feature type="transmembrane region" description="Helical" evidence="6">
    <location>
        <begin position="376"/>
        <end position="393"/>
    </location>
</feature>
<accession>A0AB38C3B2</accession>
<dbReference type="GO" id="GO:0005886">
    <property type="term" value="C:plasma membrane"/>
    <property type="evidence" value="ECO:0007669"/>
    <property type="project" value="UniProtKB-SubCell"/>
</dbReference>
<evidence type="ECO:0000256" key="3">
    <source>
        <dbReference type="ARBA" id="ARBA00022692"/>
    </source>
</evidence>
<keyword evidence="4 6" id="KW-1133">Transmembrane helix</keyword>
<proteinExistence type="predicted"/>
<feature type="domain" description="Major facilitator superfamily (MFS) profile" evidence="7">
    <location>
        <begin position="17"/>
        <end position="397"/>
    </location>
</feature>
<feature type="transmembrane region" description="Helical" evidence="6">
    <location>
        <begin position="82"/>
        <end position="100"/>
    </location>
</feature>
<feature type="transmembrane region" description="Helical" evidence="6">
    <location>
        <begin position="212"/>
        <end position="236"/>
    </location>
</feature>
<feature type="transmembrane region" description="Helical" evidence="6">
    <location>
        <begin position="55"/>
        <end position="75"/>
    </location>
</feature>
<dbReference type="PANTHER" id="PTHR43124">
    <property type="entry name" value="PURINE EFFLUX PUMP PBUE"/>
    <property type="match status" value="1"/>
</dbReference>
<dbReference type="AlphaFoldDB" id="A0AB38C3B2"/>
<keyword evidence="5 6" id="KW-0472">Membrane</keyword>
<comment type="subcellular location">
    <subcellularLocation>
        <location evidence="1">Cell membrane</location>
        <topology evidence="1">Multi-pass membrane protein</topology>
    </subcellularLocation>
</comment>
<dbReference type="Proteomes" id="UP000182489">
    <property type="component" value="Unassembled WGS sequence"/>
</dbReference>
<sequence length="410" mass="42216">MTTASPVSPQTSKMPPGVLALAVGAFAIGVTEFIVVGILPSIAKDLRISIESAGSLVSLYALALAIGTPLLVLLMSRLPRKAALLGLMSVFLAGNLLAAFSHTFELLLLGRVITAVAHGTYFAIGATVAASLVDKAQAGRAISVMFAGLTLAMVIGVPFGSFLGNLMGWRLPFFAVVVLAALGLAAMARWLPAGLQQGKGGKAMTQLAALGSGPIITMMAVTTFGFGSSFAAFTFITPILTDVTGFSATMASALLIVFGVATFAGNLAGGYLTSHLGWQKALRVMLLLLAVTQAGVALSISSQWMMTVMLFVWGVFAFGLSPALQAGMLATAERYTPHAVDFASGLNISAFNLGISFGSILGALMVSRHMMASSPWAGVAAALLALLPLAWLARRNVAKSGAVAQRLHEG</sequence>
<gene>
    <name evidence="8" type="ORF">SAMN03097694_0896</name>
</gene>
<feature type="transmembrane region" description="Helical" evidence="6">
    <location>
        <begin position="169"/>
        <end position="191"/>
    </location>
</feature>
<comment type="caution">
    <text evidence="8">The sequence shown here is derived from an EMBL/GenBank/DDBJ whole genome shotgun (WGS) entry which is preliminary data.</text>
</comment>
<evidence type="ECO:0000256" key="4">
    <source>
        <dbReference type="ARBA" id="ARBA00022989"/>
    </source>
</evidence>
<dbReference type="SUPFAM" id="SSF103473">
    <property type="entry name" value="MFS general substrate transporter"/>
    <property type="match status" value="1"/>
</dbReference>
<feature type="transmembrane region" description="Helical" evidence="6">
    <location>
        <begin position="342"/>
        <end position="364"/>
    </location>
</feature>
<dbReference type="PANTHER" id="PTHR43124:SF8">
    <property type="entry name" value="INNER MEMBRANE TRANSPORT PROTEIN YDHP"/>
    <property type="match status" value="1"/>
</dbReference>
<dbReference type="Pfam" id="PF07690">
    <property type="entry name" value="MFS_1"/>
    <property type="match status" value="1"/>
</dbReference>
<evidence type="ECO:0000313" key="9">
    <source>
        <dbReference type="Proteomes" id="UP000182489"/>
    </source>
</evidence>
<dbReference type="RefSeq" id="WP_072452769.1">
    <property type="nucleotide sequence ID" value="NZ_FPKH01000001.1"/>
</dbReference>
<evidence type="ECO:0000256" key="5">
    <source>
        <dbReference type="ARBA" id="ARBA00023136"/>
    </source>
</evidence>
<protein>
    <submittedName>
        <fullName evidence="8">Predicted arabinose efflux permease, MFS family</fullName>
    </submittedName>
</protein>
<dbReference type="InterPro" id="IPR011701">
    <property type="entry name" value="MFS"/>
</dbReference>
<feature type="transmembrane region" description="Helical" evidence="6">
    <location>
        <begin position="284"/>
        <end position="304"/>
    </location>
</feature>
<dbReference type="EMBL" id="FPKH01000001">
    <property type="protein sequence ID" value="SFX14295.1"/>
    <property type="molecule type" value="Genomic_DNA"/>
</dbReference>
<reference evidence="8 9" key="1">
    <citation type="submission" date="2016-11" db="EMBL/GenBank/DDBJ databases">
        <authorList>
            <person name="Varghese N."/>
            <person name="Submissions S."/>
        </authorList>
    </citation>
    <scope>NUCLEOTIDE SEQUENCE [LARGE SCALE GENOMIC DNA]</scope>
    <source>
        <strain evidence="8 9">NFR18</strain>
    </source>
</reference>
<evidence type="ECO:0000313" key="8">
    <source>
        <dbReference type="EMBL" id="SFX14295.1"/>
    </source>
</evidence>
<feature type="transmembrane region" description="Helical" evidence="6">
    <location>
        <begin position="144"/>
        <end position="163"/>
    </location>
</feature>
<organism evidence="8 9">
    <name type="scientific">Janthinobacterium lividum</name>
    <dbReference type="NCBI Taxonomy" id="29581"/>
    <lineage>
        <taxon>Bacteria</taxon>
        <taxon>Pseudomonadati</taxon>
        <taxon>Pseudomonadota</taxon>
        <taxon>Betaproteobacteria</taxon>
        <taxon>Burkholderiales</taxon>
        <taxon>Oxalobacteraceae</taxon>
        <taxon>Janthinobacterium</taxon>
    </lineage>
</organism>
<feature type="transmembrane region" description="Helical" evidence="6">
    <location>
        <begin position="18"/>
        <end position="43"/>
    </location>
</feature>
<dbReference type="GO" id="GO:0022857">
    <property type="term" value="F:transmembrane transporter activity"/>
    <property type="evidence" value="ECO:0007669"/>
    <property type="project" value="InterPro"/>
</dbReference>
<feature type="transmembrane region" description="Helical" evidence="6">
    <location>
        <begin position="248"/>
        <end position="272"/>
    </location>
</feature>
<keyword evidence="2" id="KW-1003">Cell membrane</keyword>
<dbReference type="InterPro" id="IPR050189">
    <property type="entry name" value="MFS_Efflux_Transporters"/>
</dbReference>
<dbReference type="CDD" id="cd17324">
    <property type="entry name" value="MFS_NepI_like"/>
    <property type="match status" value="1"/>
</dbReference>
<evidence type="ECO:0000259" key="7">
    <source>
        <dbReference type="PROSITE" id="PS50850"/>
    </source>
</evidence>
<keyword evidence="3 6" id="KW-0812">Transmembrane</keyword>